<dbReference type="PANTHER" id="PTHR43591">
    <property type="entry name" value="METHYLTRANSFERASE"/>
    <property type="match status" value="1"/>
</dbReference>
<protein>
    <recommendedName>
        <fullName evidence="1">Methyltransferase domain-containing protein</fullName>
    </recommendedName>
</protein>
<dbReference type="Proteomes" id="UP000216024">
    <property type="component" value="Unassembled WGS sequence"/>
</dbReference>
<dbReference type="Pfam" id="PF13649">
    <property type="entry name" value="Methyltransf_25"/>
    <property type="match status" value="1"/>
</dbReference>
<gene>
    <name evidence="2" type="ORF">CCE28_04960</name>
</gene>
<evidence type="ECO:0000313" key="3">
    <source>
        <dbReference type="Proteomes" id="UP000216024"/>
    </source>
</evidence>
<comment type="caution">
    <text evidence="2">The sequence shown here is derived from an EMBL/GenBank/DDBJ whole genome shotgun (WGS) entry which is preliminary data.</text>
</comment>
<dbReference type="AlphaFoldDB" id="A0A267MLG9"/>
<dbReference type="PANTHER" id="PTHR43591:SF110">
    <property type="entry name" value="RHODANESE DOMAIN-CONTAINING PROTEIN"/>
    <property type="match status" value="1"/>
</dbReference>
<name>A0A267MLG9_9FIRM</name>
<feature type="domain" description="Methyltransferase" evidence="1">
    <location>
        <begin position="43"/>
        <end position="135"/>
    </location>
</feature>
<evidence type="ECO:0000313" key="2">
    <source>
        <dbReference type="EMBL" id="PAB60252.1"/>
    </source>
</evidence>
<dbReference type="SUPFAM" id="SSF53335">
    <property type="entry name" value="S-adenosyl-L-methionine-dependent methyltransferases"/>
    <property type="match status" value="1"/>
</dbReference>
<dbReference type="RefSeq" id="WP_095131593.1">
    <property type="nucleotide sequence ID" value="NZ_NIBG01000003.1"/>
</dbReference>
<dbReference type="OrthoDB" id="9774345at2"/>
<dbReference type="CDD" id="cd02440">
    <property type="entry name" value="AdoMet_MTases"/>
    <property type="match status" value="1"/>
</dbReference>
<proteinExistence type="predicted"/>
<keyword evidence="3" id="KW-1185">Reference proteome</keyword>
<sequence>MSLKFMWDFWAKYYDKLWVQKYSLTPTRNKIIDNLKIDENFNILDAGCGIGELLRDIKDKFNFINLNLYGIDYSPYMIKRAKHMDSTINYENMDVSHVDKHYSNMDYILCSHSFPYYKNKREILKKFHRVLKEDGTLLLAQASENSFYDKLALFFVKFTTGKAQYLSINNIRLLSKDLFELEKVEIIKEKSFMPSIVLFVLRKI</sequence>
<evidence type="ECO:0000259" key="1">
    <source>
        <dbReference type="Pfam" id="PF13649"/>
    </source>
</evidence>
<dbReference type="EMBL" id="NIBG01000003">
    <property type="protein sequence ID" value="PAB60252.1"/>
    <property type="molecule type" value="Genomic_DNA"/>
</dbReference>
<accession>A0A267MLG9</accession>
<organism evidence="2 3">
    <name type="scientific">Anaeromicrobium sediminis</name>
    <dbReference type="NCBI Taxonomy" id="1478221"/>
    <lineage>
        <taxon>Bacteria</taxon>
        <taxon>Bacillati</taxon>
        <taxon>Bacillota</taxon>
        <taxon>Clostridia</taxon>
        <taxon>Peptostreptococcales</taxon>
        <taxon>Thermotaleaceae</taxon>
        <taxon>Anaeromicrobium</taxon>
    </lineage>
</organism>
<dbReference type="InterPro" id="IPR029063">
    <property type="entry name" value="SAM-dependent_MTases_sf"/>
</dbReference>
<dbReference type="InterPro" id="IPR041698">
    <property type="entry name" value="Methyltransf_25"/>
</dbReference>
<dbReference type="Gene3D" id="3.40.50.150">
    <property type="entry name" value="Vaccinia Virus protein VP39"/>
    <property type="match status" value="1"/>
</dbReference>
<reference evidence="2 3" key="1">
    <citation type="submission" date="2017-06" db="EMBL/GenBank/DDBJ databases">
        <title>Draft genome sequence of anaerobic fermentative bacterium Anaeromicrobium sediminis DY2726D isolated from West Pacific Ocean sediments.</title>
        <authorList>
            <person name="Zeng X."/>
        </authorList>
    </citation>
    <scope>NUCLEOTIDE SEQUENCE [LARGE SCALE GENOMIC DNA]</scope>
    <source>
        <strain evidence="2 3">DY2726D</strain>
    </source>
</reference>